<evidence type="ECO:0000313" key="2">
    <source>
        <dbReference type="EMBL" id="KAG5451227.1"/>
    </source>
</evidence>
<dbReference type="InParanoid" id="A0A3R7D892"/>
<dbReference type="AlphaFoldDB" id="A0A3R7D892"/>
<feature type="region of interest" description="Disordered" evidence="1">
    <location>
        <begin position="1"/>
        <end position="22"/>
    </location>
</feature>
<dbReference type="OrthoDB" id="10564813at2759"/>
<gene>
    <name evidence="2" type="ORF">CSKR_110002</name>
</gene>
<feature type="compositionally biased region" description="Polar residues" evidence="1">
    <location>
        <begin position="1"/>
        <end position="14"/>
    </location>
</feature>
<sequence>MTYDQDIQVTNESDSAGGHSYGGRKIHSLKHWGLCQEESRHEKAHVQRMTHPQGHHRYHTFRIAGALAERTKHGLATHDQRSWLKLFTTRTSQLAVQNEQVNDHNRPFDQCDHELSTLVPQGHHRYHTFRIAGALAERTKHGLATHDQRSWLKLFTTRTSQLAVQNEQVNDHNRPFGHPIFCTEALSVLS</sequence>
<dbReference type="EMBL" id="NIRI02000042">
    <property type="protein sequence ID" value="KAG5451227.1"/>
    <property type="molecule type" value="Genomic_DNA"/>
</dbReference>
<dbReference type="Proteomes" id="UP000286415">
    <property type="component" value="Unassembled WGS sequence"/>
</dbReference>
<evidence type="ECO:0000256" key="1">
    <source>
        <dbReference type="SAM" id="MobiDB-lite"/>
    </source>
</evidence>
<name>A0A3R7D892_CLOSI</name>
<reference evidence="2 3" key="1">
    <citation type="journal article" date="2018" name="Biotechnol. Adv.">
        <title>Improved genomic resources and new bioinformatic workflow for the carcinogenic parasite Clonorchis sinensis: Biotechnological implications.</title>
        <authorList>
            <person name="Wang D."/>
            <person name="Korhonen P.K."/>
            <person name="Gasser R.B."/>
            <person name="Young N.D."/>
        </authorList>
    </citation>
    <scope>NUCLEOTIDE SEQUENCE [LARGE SCALE GENOMIC DNA]</scope>
    <source>
        <strain evidence="2">Cs-k2</strain>
    </source>
</reference>
<reference evidence="2 3" key="2">
    <citation type="journal article" date="2021" name="Genomics">
        <title>High-quality reference genome for Clonorchis sinensis.</title>
        <authorList>
            <person name="Young N.D."/>
            <person name="Stroehlein A.J."/>
            <person name="Kinkar L."/>
            <person name="Wang T."/>
            <person name="Sohn W.M."/>
            <person name="Chang B.C.H."/>
            <person name="Kaur P."/>
            <person name="Weisz D."/>
            <person name="Dudchenko O."/>
            <person name="Aiden E.L."/>
            <person name="Korhonen P.K."/>
            <person name="Gasser R.B."/>
        </authorList>
    </citation>
    <scope>NUCLEOTIDE SEQUENCE [LARGE SCALE GENOMIC DNA]</scope>
    <source>
        <strain evidence="2">Cs-k2</strain>
    </source>
</reference>
<accession>A0A3R7D892</accession>
<organism evidence="2 3">
    <name type="scientific">Clonorchis sinensis</name>
    <name type="common">Chinese liver fluke</name>
    <dbReference type="NCBI Taxonomy" id="79923"/>
    <lineage>
        <taxon>Eukaryota</taxon>
        <taxon>Metazoa</taxon>
        <taxon>Spiralia</taxon>
        <taxon>Lophotrochozoa</taxon>
        <taxon>Platyhelminthes</taxon>
        <taxon>Trematoda</taxon>
        <taxon>Digenea</taxon>
        <taxon>Opisthorchiida</taxon>
        <taxon>Opisthorchiata</taxon>
        <taxon>Opisthorchiidae</taxon>
        <taxon>Clonorchis</taxon>
    </lineage>
</organism>
<comment type="caution">
    <text evidence="2">The sequence shown here is derived from an EMBL/GenBank/DDBJ whole genome shotgun (WGS) entry which is preliminary data.</text>
</comment>
<proteinExistence type="predicted"/>
<protein>
    <submittedName>
        <fullName evidence="2">Uncharacterized protein</fullName>
    </submittedName>
</protein>
<keyword evidence="3" id="KW-1185">Reference proteome</keyword>
<evidence type="ECO:0000313" key="3">
    <source>
        <dbReference type="Proteomes" id="UP000286415"/>
    </source>
</evidence>